<dbReference type="PROSITE" id="PS50006">
    <property type="entry name" value="FHA_DOMAIN"/>
    <property type="match status" value="1"/>
</dbReference>
<dbReference type="CDD" id="cd00060">
    <property type="entry name" value="FHA"/>
    <property type="match status" value="1"/>
</dbReference>
<evidence type="ECO:0000259" key="2">
    <source>
        <dbReference type="PROSITE" id="PS50006"/>
    </source>
</evidence>
<dbReference type="OrthoDB" id="273564at2"/>
<dbReference type="EMBL" id="FUKI01000114">
    <property type="protein sequence ID" value="SJM93142.1"/>
    <property type="molecule type" value="Genomic_DNA"/>
</dbReference>
<feature type="compositionally biased region" description="Basic and acidic residues" evidence="1">
    <location>
        <begin position="221"/>
        <end position="241"/>
    </location>
</feature>
<reference evidence="4" key="1">
    <citation type="submission" date="2017-02" db="EMBL/GenBank/DDBJ databases">
        <authorList>
            <person name="Daims H."/>
        </authorList>
    </citation>
    <scope>NUCLEOTIDE SEQUENCE [LARGE SCALE GENOMIC DNA]</scope>
</reference>
<dbReference type="InterPro" id="IPR000253">
    <property type="entry name" value="FHA_dom"/>
</dbReference>
<dbReference type="Proteomes" id="UP000195667">
    <property type="component" value="Unassembled WGS sequence"/>
</dbReference>
<dbReference type="SUPFAM" id="SSF49879">
    <property type="entry name" value="SMAD/FHA domain"/>
    <property type="match status" value="1"/>
</dbReference>
<dbReference type="NCBIfam" id="TIGR03354">
    <property type="entry name" value="VI_FHA"/>
    <property type="match status" value="1"/>
</dbReference>
<gene>
    <name evidence="3" type="primary">fha</name>
    <name evidence="3" type="ORF">CRENPOLYSF1_390031</name>
</gene>
<feature type="domain" description="FHA" evidence="2">
    <location>
        <begin position="27"/>
        <end position="73"/>
    </location>
</feature>
<dbReference type="Pfam" id="PF00498">
    <property type="entry name" value="FHA"/>
    <property type="match status" value="1"/>
</dbReference>
<keyword evidence="4" id="KW-1185">Reference proteome</keyword>
<dbReference type="RefSeq" id="WP_087143706.1">
    <property type="nucleotide sequence ID" value="NZ_FUKI01000114.1"/>
</dbReference>
<dbReference type="SMART" id="SM00240">
    <property type="entry name" value="FHA"/>
    <property type="match status" value="1"/>
</dbReference>
<dbReference type="InterPro" id="IPR017735">
    <property type="entry name" value="T6SS_FHA"/>
</dbReference>
<protein>
    <submittedName>
        <fullName evidence="3">Type VI secretion protein Fha1</fullName>
    </submittedName>
</protein>
<dbReference type="Gene3D" id="2.60.200.20">
    <property type="match status" value="1"/>
</dbReference>
<evidence type="ECO:0000256" key="1">
    <source>
        <dbReference type="SAM" id="MobiDB-lite"/>
    </source>
</evidence>
<sequence length="476" mass="53390">MKLSLSIMATGANNARPLAKIIQQEKVTLGRDENSTLVLPDEHKWISNHHASIDYRVSDYFITDTSTNGVLINQAAKPLGRGNSAKLNDGDQIHIGDYVIEVKLLEASLATISPVIINPNLVGNKPFTSADPFAELAANALSNINNKSEDPFNWPDSDNKRPVTVDNDFEHISPYKESLPLYNTPEPEPLIIPTPAKTTSSLIPDNWFADDNASGGTNKAAEQDTTPKFDKPQPPEPKPHLPDPPPPFIDEPKRVHEFSPIEELKPTPQPALDFSNDVMKNFLQGAGLEDSRYAENLSPESFYIIGKMLRESIQGAQDVLIGRAKIKNEMHLDVTIIRAKENNPIKFSVNAQEALVKLLLSQDKGYLQPEAAIKEAFDDIKAHQYAVIAGMRTALLAVLKRFDPKKLEQRLQEDNPFAAHIPIHKQMKLWDSFERLYKDIEQEAEDNFYHLFGEAFADTYEQQLRNVKKSKPDDIF</sequence>
<dbReference type="Pfam" id="PF20232">
    <property type="entry name" value="T6SS_FHA_C"/>
    <property type="match status" value="1"/>
</dbReference>
<name>A0A1R4HA55_9GAMM</name>
<evidence type="ECO:0000313" key="4">
    <source>
        <dbReference type="Proteomes" id="UP000195667"/>
    </source>
</evidence>
<evidence type="ECO:0000313" key="3">
    <source>
        <dbReference type="EMBL" id="SJM93142.1"/>
    </source>
</evidence>
<dbReference type="InterPro" id="IPR046883">
    <property type="entry name" value="T6SS_FHA_C"/>
</dbReference>
<dbReference type="AlphaFoldDB" id="A0A1R4HA55"/>
<proteinExistence type="predicted"/>
<dbReference type="InterPro" id="IPR008984">
    <property type="entry name" value="SMAD_FHA_dom_sf"/>
</dbReference>
<accession>A0A1R4HA55</accession>
<organism evidence="3 4">
    <name type="scientific">Crenothrix polyspora</name>
    <dbReference type="NCBI Taxonomy" id="360316"/>
    <lineage>
        <taxon>Bacteria</taxon>
        <taxon>Pseudomonadati</taxon>
        <taxon>Pseudomonadota</taxon>
        <taxon>Gammaproteobacteria</taxon>
        <taxon>Methylococcales</taxon>
        <taxon>Crenotrichaceae</taxon>
        <taxon>Crenothrix</taxon>
    </lineage>
</organism>
<feature type="region of interest" description="Disordered" evidence="1">
    <location>
        <begin position="176"/>
        <end position="253"/>
    </location>
</feature>